<comment type="caution">
    <text evidence="1">The sequence shown here is derived from an EMBL/GenBank/DDBJ whole genome shotgun (WGS) entry which is preliminary data.</text>
</comment>
<dbReference type="AlphaFoldDB" id="A0A8J4U8M0"/>
<proteinExistence type="predicted"/>
<keyword evidence="2" id="KW-1185">Reference proteome</keyword>
<name>A0A8J4U8M0_CLAMG</name>
<accession>A0A8J4U8M0</accession>
<evidence type="ECO:0000313" key="2">
    <source>
        <dbReference type="Proteomes" id="UP000727407"/>
    </source>
</evidence>
<organism evidence="1 2">
    <name type="scientific">Clarias magur</name>
    <name type="common">Asian catfish</name>
    <name type="synonym">Macropteronotus magur</name>
    <dbReference type="NCBI Taxonomy" id="1594786"/>
    <lineage>
        <taxon>Eukaryota</taxon>
        <taxon>Metazoa</taxon>
        <taxon>Chordata</taxon>
        <taxon>Craniata</taxon>
        <taxon>Vertebrata</taxon>
        <taxon>Euteleostomi</taxon>
        <taxon>Actinopterygii</taxon>
        <taxon>Neopterygii</taxon>
        <taxon>Teleostei</taxon>
        <taxon>Ostariophysi</taxon>
        <taxon>Siluriformes</taxon>
        <taxon>Clariidae</taxon>
        <taxon>Clarias</taxon>
    </lineage>
</organism>
<sequence length="77" mass="8586">MNESHPDLPMTQHSILPLTVLAPDCQGHRSTLSPGIRRHSFTDPFLSLGLFVFAKRHVSGGIAAETRWHRAILETMP</sequence>
<gene>
    <name evidence="1" type="ORF">DAT39_017506</name>
</gene>
<evidence type="ECO:0000313" key="1">
    <source>
        <dbReference type="EMBL" id="KAF5892794.1"/>
    </source>
</evidence>
<reference evidence="1" key="1">
    <citation type="submission" date="2020-07" db="EMBL/GenBank/DDBJ databases">
        <title>Clarias magur genome sequencing, assembly and annotation.</title>
        <authorList>
            <person name="Kushwaha B."/>
            <person name="Kumar R."/>
            <person name="Das P."/>
            <person name="Joshi C.G."/>
            <person name="Kumar D."/>
            <person name="Nagpure N.S."/>
            <person name="Pandey M."/>
            <person name="Agarwal S."/>
            <person name="Srivastava S."/>
            <person name="Singh M."/>
            <person name="Sahoo L."/>
            <person name="Jayasankar P."/>
            <person name="Meher P.K."/>
            <person name="Koringa P.G."/>
            <person name="Iquebal M.A."/>
            <person name="Das S.P."/>
            <person name="Bit A."/>
            <person name="Patnaik S."/>
            <person name="Patel N."/>
            <person name="Shah T.M."/>
            <person name="Hinsu A."/>
            <person name="Jena J.K."/>
        </authorList>
    </citation>
    <scope>NUCLEOTIDE SEQUENCE</scope>
    <source>
        <strain evidence="1">CIFAMagur01</strain>
        <tissue evidence="1">Testis</tissue>
    </source>
</reference>
<dbReference type="Proteomes" id="UP000727407">
    <property type="component" value="Unassembled WGS sequence"/>
</dbReference>
<protein>
    <submittedName>
        <fullName evidence="1">Uncharacterized protein</fullName>
    </submittedName>
</protein>
<dbReference type="EMBL" id="QNUK01000475">
    <property type="protein sequence ID" value="KAF5892794.1"/>
    <property type="molecule type" value="Genomic_DNA"/>
</dbReference>